<evidence type="ECO:0000313" key="1">
    <source>
        <dbReference type="EMBL" id="GAI27157.1"/>
    </source>
</evidence>
<sequence length="43" mass="5214">RKELSIILFKDRSIFKEKTNLAISFYNSINPIFTEEYFREIAK</sequence>
<accession>X1M6C3</accession>
<protein>
    <submittedName>
        <fullName evidence="1">Uncharacterized protein</fullName>
    </submittedName>
</protein>
<reference evidence="1" key="1">
    <citation type="journal article" date="2014" name="Front. Microbiol.">
        <title>High frequency of phylogenetically diverse reductive dehalogenase-homologous genes in deep subseafloor sedimentary metagenomes.</title>
        <authorList>
            <person name="Kawai M."/>
            <person name="Futagami T."/>
            <person name="Toyoda A."/>
            <person name="Takaki Y."/>
            <person name="Nishi S."/>
            <person name="Hori S."/>
            <person name="Arai W."/>
            <person name="Tsubouchi T."/>
            <person name="Morono Y."/>
            <person name="Uchiyama I."/>
            <person name="Ito T."/>
            <person name="Fujiyama A."/>
            <person name="Inagaki F."/>
            <person name="Takami H."/>
        </authorList>
    </citation>
    <scope>NUCLEOTIDE SEQUENCE</scope>
    <source>
        <strain evidence="1">Expedition CK06-06</strain>
    </source>
</reference>
<comment type="caution">
    <text evidence="1">The sequence shown here is derived from an EMBL/GenBank/DDBJ whole genome shotgun (WGS) entry which is preliminary data.</text>
</comment>
<proteinExistence type="predicted"/>
<dbReference type="EMBL" id="BARV01015122">
    <property type="protein sequence ID" value="GAI27157.1"/>
    <property type="molecule type" value="Genomic_DNA"/>
</dbReference>
<organism evidence="1">
    <name type="scientific">marine sediment metagenome</name>
    <dbReference type="NCBI Taxonomy" id="412755"/>
    <lineage>
        <taxon>unclassified sequences</taxon>
        <taxon>metagenomes</taxon>
        <taxon>ecological metagenomes</taxon>
    </lineage>
</organism>
<name>X1M6C3_9ZZZZ</name>
<dbReference type="AlphaFoldDB" id="X1M6C3"/>
<gene>
    <name evidence="1" type="ORF">S06H3_26206</name>
</gene>
<feature type="non-terminal residue" evidence="1">
    <location>
        <position position="1"/>
    </location>
</feature>